<dbReference type="Gene3D" id="3.40.718.10">
    <property type="entry name" value="Isopropylmalate Dehydrogenase"/>
    <property type="match status" value="1"/>
</dbReference>
<keyword evidence="9 10" id="KW-0170">Cobalt</keyword>
<dbReference type="EMBL" id="FAVC01000001">
    <property type="protein sequence ID" value="CUU73343.1"/>
    <property type="molecule type" value="Genomic_DNA"/>
</dbReference>
<feature type="binding site" evidence="10">
    <location>
        <position position="123"/>
    </location>
    <ligand>
        <name>substrate</name>
    </ligand>
</feature>
<evidence type="ECO:0000313" key="12">
    <source>
        <dbReference type="EMBL" id="CUU73343.1"/>
    </source>
</evidence>
<evidence type="ECO:0000313" key="14">
    <source>
        <dbReference type="Proteomes" id="UP000052245"/>
    </source>
</evidence>
<comment type="similarity">
    <text evidence="10">Belongs to the PdxA family.</text>
</comment>
<keyword evidence="2 10" id="KW-0479">Metal-binding</keyword>
<dbReference type="PANTHER" id="PTHR30004">
    <property type="entry name" value="4-HYDROXYTHREONINE-4-PHOSPHATE DEHYDROGENASE"/>
    <property type="match status" value="1"/>
</dbReference>
<name>A0A0S4RHJ6_CAMHY</name>
<feature type="binding site" evidence="10">
    <location>
        <position position="255"/>
    </location>
    <ligand>
        <name>substrate</name>
    </ligand>
</feature>
<keyword evidence="7 10" id="KW-0520">NAD</keyword>
<accession>A0A9W5ANS9</accession>
<gene>
    <name evidence="10 11" type="primary">pdxA</name>
    <name evidence="11" type="ORF">ERS686654_00267</name>
    <name evidence="12" type="ORF">ERS739223_00381</name>
</gene>
<proteinExistence type="inferred from homology"/>
<reference evidence="13 14" key="1">
    <citation type="submission" date="2015-11" db="EMBL/GenBank/DDBJ databases">
        <authorList>
            <consortium name="Pathogen Informatics"/>
        </authorList>
    </citation>
    <scope>NUCLEOTIDE SEQUENCE [LARGE SCALE GENOMIC DNA]</scope>
    <source>
        <strain evidence="11 13">006A-0059</strain>
        <strain evidence="12 14">007A-0283</strain>
    </source>
</reference>
<evidence type="ECO:0000256" key="10">
    <source>
        <dbReference type="HAMAP-Rule" id="MF_02086"/>
    </source>
</evidence>
<evidence type="ECO:0000256" key="2">
    <source>
        <dbReference type="ARBA" id="ARBA00022723"/>
    </source>
</evidence>
<evidence type="ECO:0000256" key="5">
    <source>
        <dbReference type="ARBA" id="ARBA00022857"/>
    </source>
</evidence>
<dbReference type="InterPro" id="IPR037539">
    <property type="entry name" value="PdxA_epsilonprot"/>
</dbReference>
<comment type="cofactor">
    <cofactor evidence="10">
        <name>Zn(2+)</name>
        <dbReference type="ChEBI" id="CHEBI:29105"/>
    </cofactor>
    <cofactor evidence="10">
        <name>Mg(2+)</name>
        <dbReference type="ChEBI" id="CHEBI:18420"/>
    </cofactor>
    <cofactor evidence="10">
        <name>Co(2+)</name>
        <dbReference type="ChEBI" id="CHEBI:48828"/>
    </cofactor>
</comment>
<dbReference type="InterPro" id="IPR005255">
    <property type="entry name" value="PdxA_fam"/>
</dbReference>
<feature type="binding site" evidence="10">
    <location>
        <position position="122"/>
    </location>
    <ligand>
        <name>substrate</name>
    </ligand>
</feature>
<dbReference type="GO" id="GO:0050570">
    <property type="term" value="F:4-hydroxythreonine-4-phosphate dehydrogenase activity"/>
    <property type="evidence" value="ECO:0007669"/>
    <property type="project" value="UniProtKB-UniRule"/>
</dbReference>
<feature type="binding site" evidence="10">
    <location>
        <position position="151"/>
    </location>
    <ligand>
        <name>a divalent metal cation</name>
        <dbReference type="ChEBI" id="CHEBI:60240"/>
        <note>ligand shared between dimeric partners</note>
    </ligand>
</feature>
<dbReference type="GO" id="GO:0042823">
    <property type="term" value="P:pyridoxal phosphate biosynthetic process"/>
    <property type="evidence" value="ECO:0007669"/>
    <property type="project" value="UniProtKB-UniRule"/>
</dbReference>
<comment type="caution">
    <text evidence="11">The sequence shown here is derived from an EMBL/GenBank/DDBJ whole genome shotgun (WGS) entry which is preliminary data.</text>
</comment>
<sequence length="309" mass="33888">MSELTKIAISVGDINGVGIEIALKSHEEISKICSPVYFINKDLLENAANLLKLKIPSDLKIVECGKSFKIKPGKVSKKSGKFSFISFENALLYVKNAHAKALVTLPINKESWKKASLPYVGHTDVLSKHFKKNAIMMLGCDELFVALFTDHIPLSDVSKKIVTKDLTKFLLNLYSSTKFDNVGVLGFNPHASDNGTIGKKEEVAIKKAIQKANLTLKKDIFKGPLVPDAAFNKNSLKSCNRLVAMYHDGGLAPLKALFFDRSINVSLGLPIVRTSVDHGTAFDIAYKGIADNKSYLEAVKFAIKLQNCS</sequence>
<dbReference type="RefSeq" id="WP_059434908.1">
    <property type="nucleotide sequence ID" value="NZ_FAVB01000001.1"/>
</dbReference>
<accession>A0A0S4RHJ6</accession>
<dbReference type="NCBIfam" id="TIGR00557">
    <property type="entry name" value="pdxA"/>
    <property type="match status" value="1"/>
</dbReference>
<evidence type="ECO:0000313" key="13">
    <source>
        <dbReference type="Proteomes" id="UP000052237"/>
    </source>
</evidence>
<comment type="pathway">
    <text evidence="10">Cofactor biosynthesis; pyridoxine 5'-phosphate biosynthesis; pyridoxine 5'-phosphate from D-erythrose 4-phosphate: step 4/5.</text>
</comment>
<dbReference type="Pfam" id="PF04166">
    <property type="entry name" value="PdxA"/>
    <property type="match status" value="1"/>
</dbReference>
<dbReference type="GO" id="GO:0005737">
    <property type="term" value="C:cytoplasm"/>
    <property type="evidence" value="ECO:0007669"/>
    <property type="project" value="UniProtKB-SubCell"/>
</dbReference>
<feature type="binding site" evidence="10">
    <location>
        <position position="273"/>
    </location>
    <ligand>
        <name>substrate</name>
    </ligand>
</feature>
<feature type="binding site" evidence="10">
    <location>
        <position position="264"/>
    </location>
    <ligand>
        <name>substrate</name>
    </ligand>
</feature>
<dbReference type="SUPFAM" id="SSF53659">
    <property type="entry name" value="Isocitrate/Isopropylmalate dehydrogenase-like"/>
    <property type="match status" value="1"/>
</dbReference>
<evidence type="ECO:0000256" key="4">
    <source>
        <dbReference type="ARBA" id="ARBA00022842"/>
    </source>
</evidence>
<comment type="catalytic activity">
    <reaction evidence="10">
        <text>4-(phosphooxy)-L-threonine + NAD(+) = 3-amino-2-oxopropyl phosphate + CO2 + NADH</text>
        <dbReference type="Rhea" id="RHEA:32275"/>
        <dbReference type="ChEBI" id="CHEBI:16526"/>
        <dbReference type="ChEBI" id="CHEBI:57279"/>
        <dbReference type="ChEBI" id="CHEBI:57540"/>
        <dbReference type="ChEBI" id="CHEBI:57945"/>
        <dbReference type="ChEBI" id="CHEBI:58452"/>
        <dbReference type="EC" id="1.1.1.262"/>
    </reaction>
</comment>
<keyword evidence="13" id="KW-1185">Reference proteome</keyword>
<evidence type="ECO:0000256" key="9">
    <source>
        <dbReference type="ARBA" id="ARBA00023285"/>
    </source>
</evidence>
<evidence type="ECO:0000256" key="3">
    <source>
        <dbReference type="ARBA" id="ARBA00022833"/>
    </source>
</evidence>
<keyword evidence="8 10" id="KW-0664">Pyridoxine biosynthesis</keyword>
<dbReference type="AlphaFoldDB" id="A0A0S4RHJ6"/>
<dbReference type="UniPathway" id="UPA00244">
    <property type="reaction ID" value="UER00312"/>
</dbReference>
<feature type="binding site" evidence="10">
    <location>
        <position position="247"/>
    </location>
    <ligand>
        <name>a divalent metal cation</name>
        <dbReference type="ChEBI" id="CHEBI:60240"/>
        <note>ligand shared between dimeric partners</note>
    </ligand>
</feature>
<comment type="miscellaneous">
    <text evidence="10">The active site is located at the dimer interface.</text>
</comment>
<dbReference type="EMBL" id="FAVB01000001">
    <property type="protein sequence ID" value="CUU70669.1"/>
    <property type="molecule type" value="Genomic_DNA"/>
</dbReference>
<comment type="function">
    <text evidence="10">Catalyzes the NAD(P)-dependent oxidation of 4-(phosphooxy)-L-threonine (HTP) into 2-amino-3-oxo-4-(phosphooxy)butyric acid which spontaneously decarboxylates to form 3-amino-2-oxopropyl phosphate (AHAP).</text>
</comment>
<dbReference type="GO" id="GO:0051287">
    <property type="term" value="F:NAD binding"/>
    <property type="evidence" value="ECO:0007669"/>
    <property type="project" value="InterPro"/>
</dbReference>
<dbReference type="HAMAP" id="MF_02086">
    <property type="entry name" value="PdxA_Epsilonprot"/>
    <property type="match status" value="1"/>
</dbReference>
<evidence type="ECO:0000256" key="7">
    <source>
        <dbReference type="ARBA" id="ARBA00023027"/>
    </source>
</evidence>
<feature type="binding site" evidence="10">
    <location>
        <position position="190"/>
    </location>
    <ligand>
        <name>a divalent metal cation</name>
        <dbReference type="ChEBI" id="CHEBI:60240"/>
        <note>ligand shared between dimeric partners</note>
    </ligand>
</feature>
<dbReference type="NCBIfam" id="NF003040">
    <property type="entry name" value="PRK03946.1"/>
    <property type="match status" value="1"/>
</dbReference>
<dbReference type="GO" id="GO:0008615">
    <property type="term" value="P:pyridoxine biosynthetic process"/>
    <property type="evidence" value="ECO:0007669"/>
    <property type="project" value="UniProtKB-UniRule"/>
</dbReference>
<keyword evidence="6 10" id="KW-0560">Oxidoreductase</keyword>
<organism evidence="11 13">
    <name type="scientific">Campylobacter hyointestinalis subsp. hyointestinalis</name>
    <dbReference type="NCBI Taxonomy" id="91352"/>
    <lineage>
        <taxon>Bacteria</taxon>
        <taxon>Pseudomonadati</taxon>
        <taxon>Campylobacterota</taxon>
        <taxon>Epsilonproteobacteria</taxon>
        <taxon>Campylobacterales</taxon>
        <taxon>Campylobacteraceae</taxon>
        <taxon>Campylobacter</taxon>
    </lineage>
</organism>
<protein>
    <recommendedName>
        <fullName evidence="10">4-hydroxythreonine-4-phosphate dehydrogenase</fullName>
        <ecNumber evidence="10">1.1.1.262</ecNumber>
    </recommendedName>
    <alternativeName>
        <fullName evidence="10">4-(phosphohydroxy)-L-threonine dehydrogenase</fullName>
    </alternativeName>
</protein>
<dbReference type="GO" id="GO:0050897">
    <property type="term" value="F:cobalt ion binding"/>
    <property type="evidence" value="ECO:0007669"/>
    <property type="project" value="UniProtKB-UniRule"/>
</dbReference>
<keyword evidence="3 10" id="KW-0862">Zinc</keyword>
<comment type="subcellular location">
    <subcellularLocation>
        <location evidence="10">Cytoplasm</location>
    </subcellularLocation>
</comment>
<dbReference type="PANTHER" id="PTHR30004:SF6">
    <property type="entry name" value="D-THREONATE 4-PHOSPHATE DEHYDROGENASE"/>
    <property type="match status" value="1"/>
</dbReference>
<dbReference type="EC" id="1.1.1.262" evidence="10"/>
<evidence type="ECO:0000256" key="1">
    <source>
        <dbReference type="ARBA" id="ARBA00022490"/>
    </source>
</evidence>
<evidence type="ECO:0000313" key="11">
    <source>
        <dbReference type="EMBL" id="CUU70669.1"/>
    </source>
</evidence>
<dbReference type="Proteomes" id="UP000052245">
    <property type="component" value="Unassembled WGS sequence"/>
</dbReference>
<dbReference type="GO" id="GO:0000287">
    <property type="term" value="F:magnesium ion binding"/>
    <property type="evidence" value="ECO:0007669"/>
    <property type="project" value="UniProtKB-UniRule"/>
</dbReference>
<keyword evidence="5 10" id="KW-0521">NADP</keyword>
<dbReference type="GO" id="GO:0008270">
    <property type="term" value="F:zinc ion binding"/>
    <property type="evidence" value="ECO:0007669"/>
    <property type="project" value="UniProtKB-UniRule"/>
</dbReference>
<dbReference type="Proteomes" id="UP000052237">
    <property type="component" value="Unassembled WGS sequence"/>
</dbReference>
<keyword evidence="1 10" id="KW-0963">Cytoplasm</keyword>
<evidence type="ECO:0000256" key="6">
    <source>
        <dbReference type="ARBA" id="ARBA00023002"/>
    </source>
</evidence>
<comment type="subunit">
    <text evidence="10">Homodimer.</text>
</comment>
<evidence type="ECO:0000256" key="8">
    <source>
        <dbReference type="ARBA" id="ARBA00023096"/>
    </source>
</evidence>
<keyword evidence="4 10" id="KW-0460">Magnesium</keyword>